<dbReference type="EMBL" id="VSZS01000046">
    <property type="protein sequence ID" value="TYR36412.1"/>
    <property type="molecule type" value="Genomic_DNA"/>
</dbReference>
<keyword evidence="4 7" id="KW-0812">Transmembrane</keyword>
<evidence type="ECO:0000313" key="10">
    <source>
        <dbReference type="Proteomes" id="UP000323258"/>
    </source>
</evidence>
<keyword evidence="5 7" id="KW-1133">Transmembrane helix</keyword>
<dbReference type="InterPro" id="IPR050366">
    <property type="entry name" value="BP-dependent_transpt_permease"/>
</dbReference>
<keyword evidence="3" id="KW-1003">Cell membrane</keyword>
<dbReference type="OrthoDB" id="9766870at2"/>
<name>A0A5D4H7Y5_9HYPH</name>
<organism evidence="9 10">
    <name type="scientific">Neoaquamicrobium microcysteis</name>
    <dbReference type="NCBI Taxonomy" id="2682781"/>
    <lineage>
        <taxon>Bacteria</taxon>
        <taxon>Pseudomonadati</taxon>
        <taxon>Pseudomonadota</taxon>
        <taxon>Alphaproteobacteria</taxon>
        <taxon>Hyphomicrobiales</taxon>
        <taxon>Phyllobacteriaceae</taxon>
        <taxon>Neoaquamicrobium</taxon>
    </lineage>
</organism>
<feature type="transmembrane region" description="Helical" evidence="7">
    <location>
        <begin position="206"/>
        <end position="233"/>
    </location>
</feature>
<feature type="transmembrane region" description="Helical" evidence="7">
    <location>
        <begin position="137"/>
        <end position="164"/>
    </location>
</feature>
<evidence type="ECO:0000256" key="2">
    <source>
        <dbReference type="ARBA" id="ARBA00022448"/>
    </source>
</evidence>
<dbReference type="SUPFAM" id="SSF161098">
    <property type="entry name" value="MetI-like"/>
    <property type="match status" value="1"/>
</dbReference>
<dbReference type="Pfam" id="PF12911">
    <property type="entry name" value="OppC_N"/>
    <property type="match status" value="1"/>
</dbReference>
<dbReference type="InterPro" id="IPR035906">
    <property type="entry name" value="MetI-like_sf"/>
</dbReference>
<protein>
    <submittedName>
        <fullName evidence="9">ABC transporter permease</fullName>
    </submittedName>
</protein>
<reference evidence="9 10" key="2">
    <citation type="submission" date="2019-09" db="EMBL/GenBank/DDBJ databases">
        <title>Mesorhizobium sp. MaA-C15 isolated from Microcystis aeruginosa.</title>
        <authorList>
            <person name="Jeong S.E."/>
            <person name="Jin H.M."/>
            <person name="Jeon C.O."/>
        </authorList>
    </citation>
    <scope>NUCLEOTIDE SEQUENCE [LARGE SCALE GENOMIC DNA]</scope>
    <source>
        <strain evidence="9 10">MaA-C15</strain>
    </source>
</reference>
<evidence type="ECO:0000256" key="6">
    <source>
        <dbReference type="ARBA" id="ARBA00023136"/>
    </source>
</evidence>
<keyword evidence="2 7" id="KW-0813">Transport</keyword>
<dbReference type="AlphaFoldDB" id="A0A5D4H7Y5"/>
<evidence type="ECO:0000256" key="5">
    <source>
        <dbReference type="ARBA" id="ARBA00022989"/>
    </source>
</evidence>
<comment type="similarity">
    <text evidence="7">Belongs to the binding-protein-dependent transport system permease family.</text>
</comment>
<dbReference type="Gene3D" id="1.10.3720.10">
    <property type="entry name" value="MetI-like"/>
    <property type="match status" value="1"/>
</dbReference>
<sequence>MAKPVQSNTGSGLLRRLASNAPVLISGSILLALVVIAVAAPLLAPYDPYAQDLSRRLLPPIGYAGHDPAHFLGTDGFGRDYLSRLIYGTRISLLIGFSVVLIAGFIGTTIGLLAGYFGGKVDQVLMFVINTRLAMPVFLAAMAVVVVFGASLTATVLTLGFFLWDRFAVVIRSTTQQVAAQDFVLAARSAGFSNTRILTREILPNVLSSVVVIATLEMGSAILLEAALSFLGFGVQEPTPSWGLMLSQAREQLFFDAWLIYLPGLALLSLVLAVNIFGDGLRDLLGARDRT</sequence>
<dbReference type="PANTHER" id="PTHR43386:SF25">
    <property type="entry name" value="PEPTIDE ABC TRANSPORTER PERMEASE PROTEIN"/>
    <property type="match status" value="1"/>
</dbReference>
<dbReference type="CDD" id="cd06261">
    <property type="entry name" value="TM_PBP2"/>
    <property type="match status" value="1"/>
</dbReference>
<evidence type="ECO:0000313" key="9">
    <source>
        <dbReference type="EMBL" id="TYR36412.1"/>
    </source>
</evidence>
<feature type="transmembrane region" description="Helical" evidence="7">
    <location>
        <begin position="253"/>
        <end position="278"/>
    </location>
</feature>
<dbReference type="InterPro" id="IPR025966">
    <property type="entry name" value="OppC_N"/>
</dbReference>
<dbReference type="GO" id="GO:0055085">
    <property type="term" value="P:transmembrane transport"/>
    <property type="evidence" value="ECO:0007669"/>
    <property type="project" value="InterPro"/>
</dbReference>
<dbReference type="Pfam" id="PF00528">
    <property type="entry name" value="BPD_transp_1"/>
    <property type="match status" value="1"/>
</dbReference>
<dbReference type="GO" id="GO:0005886">
    <property type="term" value="C:plasma membrane"/>
    <property type="evidence" value="ECO:0007669"/>
    <property type="project" value="UniProtKB-SubCell"/>
</dbReference>
<feature type="transmembrane region" description="Helical" evidence="7">
    <location>
        <begin position="91"/>
        <end position="117"/>
    </location>
</feature>
<comment type="subcellular location">
    <subcellularLocation>
        <location evidence="1 7">Cell membrane</location>
        <topology evidence="1 7">Multi-pass membrane protein</topology>
    </subcellularLocation>
</comment>
<evidence type="ECO:0000259" key="8">
    <source>
        <dbReference type="PROSITE" id="PS50928"/>
    </source>
</evidence>
<keyword evidence="10" id="KW-1185">Reference proteome</keyword>
<dbReference type="RefSeq" id="WP_148912843.1">
    <property type="nucleotide sequence ID" value="NZ_VSZS01000046.1"/>
</dbReference>
<evidence type="ECO:0000256" key="7">
    <source>
        <dbReference type="RuleBase" id="RU363032"/>
    </source>
</evidence>
<proteinExistence type="inferred from homology"/>
<dbReference type="PANTHER" id="PTHR43386">
    <property type="entry name" value="OLIGOPEPTIDE TRANSPORT SYSTEM PERMEASE PROTEIN APPC"/>
    <property type="match status" value="1"/>
</dbReference>
<dbReference type="InterPro" id="IPR000515">
    <property type="entry name" value="MetI-like"/>
</dbReference>
<keyword evidence="6 7" id="KW-0472">Membrane</keyword>
<dbReference type="Proteomes" id="UP000323258">
    <property type="component" value="Unassembled WGS sequence"/>
</dbReference>
<evidence type="ECO:0000256" key="4">
    <source>
        <dbReference type="ARBA" id="ARBA00022692"/>
    </source>
</evidence>
<feature type="transmembrane region" description="Helical" evidence="7">
    <location>
        <begin position="23"/>
        <end position="46"/>
    </location>
</feature>
<evidence type="ECO:0000256" key="3">
    <source>
        <dbReference type="ARBA" id="ARBA00022475"/>
    </source>
</evidence>
<gene>
    <name evidence="9" type="ORF">FY036_00895</name>
</gene>
<reference evidence="9 10" key="1">
    <citation type="submission" date="2019-08" db="EMBL/GenBank/DDBJ databases">
        <authorList>
            <person name="Seo Y.L."/>
        </authorList>
    </citation>
    <scope>NUCLEOTIDE SEQUENCE [LARGE SCALE GENOMIC DNA]</scope>
    <source>
        <strain evidence="9 10">MaA-C15</strain>
    </source>
</reference>
<comment type="caution">
    <text evidence="9">The sequence shown here is derived from an EMBL/GenBank/DDBJ whole genome shotgun (WGS) entry which is preliminary data.</text>
</comment>
<evidence type="ECO:0000256" key="1">
    <source>
        <dbReference type="ARBA" id="ARBA00004651"/>
    </source>
</evidence>
<feature type="domain" description="ABC transmembrane type-1" evidence="8">
    <location>
        <begin position="89"/>
        <end position="278"/>
    </location>
</feature>
<accession>A0A5D4H7Y5</accession>
<dbReference type="PROSITE" id="PS50928">
    <property type="entry name" value="ABC_TM1"/>
    <property type="match status" value="1"/>
</dbReference>